<reference evidence="6 7" key="2">
    <citation type="journal article" date="2017" name="Genome Biol.">
        <title>New reference genome sequences of hot pepper reveal the massive evolution of plant disease-resistance genes by retroduplication.</title>
        <authorList>
            <person name="Kim S."/>
            <person name="Park J."/>
            <person name="Yeom S.I."/>
            <person name="Kim Y.M."/>
            <person name="Seo E."/>
            <person name="Kim K.T."/>
            <person name="Kim M.S."/>
            <person name="Lee J.M."/>
            <person name="Cheong K."/>
            <person name="Shin H.S."/>
            <person name="Kim S.B."/>
            <person name="Han K."/>
            <person name="Lee J."/>
            <person name="Park M."/>
            <person name="Lee H.A."/>
            <person name="Lee H.Y."/>
            <person name="Lee Y."/>
            <person name="Oh S."/>
            <person name="Lee J.H."/>
            <person name="Choi E."/>
            <person name="Choi E."/>
            <person name="Lee S.E."/>
            <person name="Jeon J."/>
            <person name="Kim H."/>
            <person name="Choi G."/>
            <person name="Song H."/>
            <person name="Lee J."/>
            <person name="Lee S.C."/>
            <person name="Kwon J.K."/>
            <person name="Lee H.Y."/>
            <person name="Koo N."/>
            <person name="Hong Y."/>
            <person name="Kim R.W."/>
            <person name="Kang W.H."/>
            <person name="Huh J.H."/>
            <person name="Kang B.C."/>
            <person name="Yang T.J."/>
            <person name="Lee Y.H."/>
            <person name="Bennetzen J.L."/>
            <person name="Choi D."/>
        </authorList>
    </citation>
    <scope>NUCLEOTIDE SEQUENCE [LARGE SCALE GENOMIC DNA]</scope>
    <source>
        <strain evidence="7">cv. CM334</strain>
    </source>
</reference>
<comment type="subcellular location">
    <subcellularLocation>
        <location evidence="1">Membrane</location>
    </subcellularLocation>
</comment>
<keyword evidence="7" id="KW-1185">Reference proteome</keyword>
<evidence type="ECO:0000259" key="5">
    <source>
        <dbReference type="Pfam" id="PF01094"/>
    </source>
</evidence>
<dbReference type="SUPFAM" id="SSF53850">
    <property type="entry name" value="Periplasmic binding protein-like II"/>
    <property type="match status" value="1"/>
</dbReference>
<evidence type="ECO:0000256" key="1">
    <source>
        <dbReference type="ARBA" id="ARBA00004370"/>
    </source>
</evidence>
<keyword evidence="2" id="KW-0812">Transmembrane</keyword>
<evidence type="ECO:0000313" key="7">
    <source>
        <dbReference type="Proteomes" id="UP000222542"/>
    </source>
</evidence>
<dbReference type="GO" id="GO:0015276">
    <property type="term" value="F:ligand-gated monoatomic ion channel activity"/>
    <property type="evidence" value="ECO:0000318"/>
    <property type="project" value="GO_Central"/>
</dbReference>
<accession>A0A2G2ZB43</accession>
<proteinExistence type="predicted"/>
<dbReference type="InterPro" id="IPR001828">
    <property type="entry name" value="ANF_lig-bd_rcpt"/>
</dbReference>
<dbReference type="InterPro" id="IPR015683">
    <property type="entry name" value="Ionotropic_Glu_rcpt"/>
</dbReference>
<dbReference type="PANTHER" id="PTHR34836">
    <property type="entry name" value="OS06G0188250 PROTEIN"/>
    <property type="match status" value="1"/>
</dbReference>
<dbReference type="InterPro" id="IPR044440">
    <property type="entry name" value="GABAb_receptor_plant_PBP1"/>
</dbReference>
<feature type="domain" description="Receptor ligand binding region" evidence="5">
    <location>
        <begin position="2"/>
        <end position="298"/>
    </location>
</feature>
<evidence type="ECO:0000256" key="3">
    <source>
        <dbReference type="ARBA" id="ARBA00022989"/>
    </source>
</evidence>
<dbReference type="GO" id="GO:0005886">
    <property type="term" value="C:plasma membrane"/>
    <property type="evidence" value="ECO:0000318"/>
    <property type="project" value="GO_Central"/>
</dbReference>
<dbReference type="Proteomes" id="UP000222542">
    <property type="component" value="Unassembled WGS sequence"/>
</dbReference>
<organism evidence="6 7">
    <name type="scientific">Capsicum annuum</name>
    <name type="common">Capsicum pepper</name>
    <dbReference type="NCBI Taxonomy" id="4072"/>
    <lineage>
        <taxon>Eukaryota</taxon>
        <taxon>Viridiplantae</taxon>
        <taxon>Streptophyta</taxon>
        <taxon>Embryophyta</taxon>
        <taxon>Tracheophyta</taxon>
        <taxon>Spermatophyta</taxon>
        <taxon>Magnoliopsida</taxon>
        <taxon>eudicotyledons</taxon>
        <taxon>Gunneridae</taxon>
        <taxon>Pentapetalae</taxon>
        <taxon>asterids</taxon>
        <taxon>lamiids</taxon>
        <taxon>Solanales</taxon>
        <taxon>Solanaceae</taxon>
        <taxon>Solanoideae</taxon>
        <taxon>Capsiceae</taxon>
        <taxon>Capsicum</taxon>
    </lineage>
</organism>
<dbReference type="CDD" id="cd19990">
    <property type="entry name" value="PBP1_GABAb_receptor_plant"/>
    <property type="match status" value="1"/>
</dbReference>
<dbReference type="PANTHER" id="PTHR34836:SF1">
    <property type="entry name" value="OS09G0428600 PROTEIN"/>
    <property type="match status" value="1"/>
</dbReference>
<comment type="caution">
    <text evidence="6">The sequence shown here is derived from an EMBL/GenBank/DDBJ whole genome shotgun (WGS) entry which is preliminary data.</text>
</comment>
<reference evidence="6 7" key="1">
    <citation type="journal article" date="2014" name="Nat. Genet.">
        <title>Genome sequence of the hot pepper provides insights into the evolution of pungency in Capsicum species.</title>
        <authorList>
            <person name="Kim S."/>
            <person name="Park M."/>
            <person name="Yeom S.I."/>
            <person name="Kim Y.M."/>
            <person name="Lee J.M."/>
            <person name="Lee H.A."/>
            <person name="Seo E."/>
            <person name="Choi J."/>
            <person name="Cheong K."/>
            <person name="Kim K.T."/>
            <person name="Jung K."/>
            <person name="Lee G.W."/>
            <person name="Oh S.K."/>
            <person name="Bae C."/>
            <person name="Kim S.B."/>
            <person name="Lee H.Y."/>
            <person name="Kim S.Y."/>
            <person name="Kim M.S."/>
            <person name="Kang B.C."/>
            <person name="Jo Y.D."/>
            <person name="Yang H.B."/>
            <person name="Jeong H.J."/>
            <person name="Kang W.H."/>
            <person name="Kwon J.K."/>
            <person name="Shin C."/>
            <person name="Lim J.Y."/>
            <person name="Park J.H."/>
            <person name="Huh J.H."/>
            <person name="Kim J.S."/>
            <person name="Kim B.D."/>
            <person name="Cohen O."/>
            <person name="Paran I."/>
            <person name="Suh M.C."/>
            <person name="Lee S.B."/>
            <person name="Kim Y.K."/>
            <person name="Shin Y."/>
            <person name="Noh S.J."/>
            <person name="Park J."/>
            <person name="Seo Y.S."/>
            <person name="Kwon S.Y."/>
            <person name="Kim H.A."/>
            <person name="Park J.M."/>
            <person name="Kim H.J."/>
            <person name="Choi S.B."/>
            <person name="Bosland P.W."/>
            <person name="Reeves G."/>
            <person name="Jo S.H."/>
            <person name="Lee B.W."/>
            <person name="Cho H.T."/>
            <person name="Choi H.S."/>
            <person name="Lee M.S."/>
            <person name="Yu Y."/>
            <person name="Do Choi Y."/>
            <person name="Park B.S."/>
            <person name="van Deynze A."/>
            <person name="Ashrafi H."/>
            <person name="Hill T."/>
            <person name="Kim W.T."/>
            <person name="Pai H.S."/>
            <person name="Ahn H.K."/>
            <person name="Yeam I."/>
            <person name="Giovannoni J.J."/>
            <person name="Rose J.K."/>
            <person name="Sorensen I."/>
            <person name="Lee S.J."/>
            <person name="Kim R.W."/>
            <person name="Choi I.Y."/>
            <person name="Choi B.S."/>
            <person name="Lim J.S."/>
            <person name="Lee Y.H."/>
            <person name="Choi D."/>
        </authorList>
    </citation>
    <scope>NUCLEOTIDE SEQUENCE [LARGE SCALE GENOMIC DNA]</scope>
    <source>
        <strain evidence="7">cv. CM334</strain>
    </source>
</reference>
<keyword evidence="4" id="KW-0472">Membrane</keyword>
<sequence length="439" mass="48976">MSTQTDVVIDLRNRVKVPIISPATSPLLSVQENPFFIRGALPSSSQTKAIAEIVKTYEWREVVVIYEDSPIGTGILPHLTDALLEINTLVSYRSVISPSANDDQILKELYNLNIMQTRVFVVHLLPHLASRLFLKAKEAGMMSGGYAWIITEVLPSLLDSVDHSVIESSMQGVLGIKPYIPRSNEPSNFTKRWRKRFRQEYPDMDPVELNVFGLWAYDSITALAKAVAQARTTANPKFKKADTRENLTELDAIGTSALGSLLLDSMQNTTLKRGLSGEFRIIDGELQPSPYEIVNIIGKGERIIGFCKEKDGISCKKMSGKTAVKCNNKQLASTFWPGESTIAPRGWEIPTSGKKLRVGVPVKGRLGQFIKVEIDSKTQAVTATGFIPDIFKEVLQSLPYAVPFEFIPFSITHGKISQDYDDLVEKISSKEREFRFRFS</sequence>
<dbReference type="GO" id="GO:0038023">
    <property type="term" value="F:signaling receptor activity"/>
    <property type="evidence" value="ECO:0000318"/>
    <property type="project" value="GO_Central"/>
</dbReference>
<evidence type="ECO:0000313" key="6">
    <source>
        <dbReference type="EMBL" id="PHT79230.1"/>
    </source>
</evidence>
<name>A0A2G2ZB43_CAPAN</name>
<dbReference type="AlphaFoldDB" id="A0A2G2ZB43"/>
<dbReference type="Gene3D" id="3.40.190.10">
    <property type="entry name" value="Periplasmic binding protein-like II"/>
    <property type="match status" value="1"/>
</dbReference>
<dbReference type="Gramene" id="PHT79230">
    <property type="protein sequence ID" value="PHT79230"/>
    <property type="gene ID" value="T459_17282"/>
</dbReference>
<evidence type="ECO:0000256" key="4">
    <source>
        <dbReference type="ARBA" id="ARBA00023136"/>
    </source>
</evidence>
<dbReference type="Gene3D" id="3.40.50.2300">
    <property type="match status" value="2"/>
</dbReference>
<protein>
    <recommendedName>
        <fullName evidence="5">Receptor ligand binding region domain-containing protein</fullName>
    </recommendedName>
</protein>
<dbReference type="EMBL" id="AYRZ02000006">
    <property type="protein sequence ID" value="PHT79230.1"/>
    <property type="molecule type" value="Genomic_DNA"/>
</dbReference>
<dbReference type="FunFam" id="3.40.50.2300:FF:000188">
    <property type="entry name" value="Glutamate receptor"/>
    <property type="match status" value="1"/>
</dbReference>
<gene>
    <name evidence="6" type="ORF">T459_17282</name>
</gene>
<dbReference type="OMA" id="WFGSIIL"/>
<dbReference type="Pfam" id="PF01094">
    <property type="entry name" value="ANF_receptor"/>
    <property type="match status" value="1"/>
</dbReference>
<keyword evidence="3" id="KW-1133">Transmembrane helix</keyword>
<evidence type="ECO:0000256" key="2">
    <source>
        <dbReference type="ARBA" id="ARBA00022692"/>
    </source>
</evidence>
<dbReference type="InterPro" id="IPR028082">
    <property type="entry name" value="Peripla_BP_I"/>
</dbReference>
<dbReference type="SUPFAM" id="SSF53822">
    <property type="entry name" value="Periplasmic binding protein-like I"/>
    <property type="match status" value="1"/>
</dbReference>